<feature type="chain" id="PRO_5025639064" evidence="3">
    <location>
        <begin position="21"/>
        <end position="238"/>
    </location>
</feature>
<dbReference type="PIRSF" id="PIRSF029958">
    <property type="entry name" value="Necrosis-inducing_protein"/>
    <property type="match status" value="1"/>
</dbReference>
<protein>
    <submittedName>
        <fullName evidence="4">25 kDa protein elicitor</fullName>
    </submittedName>
</protein>
<evidence type="ECO:0000313" key="4">
    <source>
        <dbReference type="EMBL" id="KAF2010784.1"/>
    </source>
</evidence>
<reference evidence="4" key="1">
    <citation type="journal article" date="2020" name="Stud. Mycol.">
        <title>101 Dothideomycetes genomes: a test case for predicting lifestyles and emergence of pathogens.</title>
        <authorList>
            <person name="Haridas S."/>
            <person name="Albert R."/>
            <person name="Binder M."/>
            <person name="Bloem J."/>
            <person name="Labutti K."/>
            <person name="Salamov A."/>
            <person name="Andreopoulos B."/>
            <person name="Baker S."/>
            <person name="Barry K."/>
            <person name="Bills G."/>
            <person name="Bluhm B."/>
            <person name="Cannon C."/>
            <person name="Castanera R."/>
            <person name="Culley D."/>
            <person name="Daum C."/>
            <person name="Ezra D."/>
            <person name="Gonzalez J."/>
            <person name="Henrissat B."/>
            <person name="Kuo A."/>
            <person name="Liang C."/>
            <person name="Lipzen A."/>
            <person name="Lutzoni F."/>
            <person name="Magnuson J."/>
            <person name="Mondo S."/>
            <person name="Nolan M."/>
            <person name="Ohm R."/>
            <person name="Pangilinan J."/>
            <person name="Park H.-J."/>
            <person name="Ramirez L."/>
            <person name="Alfaro M."/>
            <person name="Sun H."/>
            <person name="Tritt A."/>
            <person name="Yoshinaga Y."/>
            <person name="Zwiers L.-H."/>
            <person name="Turgeon B."/>
            <person name="Goodwin S."/>
            <person name="Spatafora J."/>
            <person name="Crous P."/>
            <person name="Grigoriev I."/>
        </authorList>
    </citation>
    <scope>NUCLEOTIDE SEQUENCE</scope>
    <source>
        <strain evidence="4">CBS 175.79</strain>
    </source>
</reference>
<dbReference type="GeneID" id="54281265"/>
<dbReference type="RefSeq" id="XP_033379123.1">
    <property type="nucleotide sequence ID" value="XM_033523868.1"/>
</dbReference>
<dbReference type="InterPro" id="IPR008701">
    <property type="entry name" value="NPP1"/>
</dbReference>
<proteinExistence type="inferred from homology"/>
<keyword evidence="5" id="KW-1185">Reference proteome</keyword>
<name>A0A6A5XDE6_9PLEO</name>
<evidence type="ECO:0000256" key="1">
    <source>
        <dbReference type="ARBA" id="ARBA00009520"/>
    </source>
</evidence>
<comment type="similarity">
    <text evidence="1">Belongs to the Necrosis inducing protein (NPP1) family.</text>
</comment>
<dbReference type="PANTHER" id="PTHR33657">
    <property type="entry name" value="DOMAIN PROTEIN, PUTATIVE (AFU_ORTHOLOGUE AFUA_5G00600)-RELATED"/>
    <property type="match status" value="1"/>
</dbReference>
<dbReference type="Pfam" id="PF05630">
    <property type="entry name" value="NPP1"/>
    <property type="match status" value="1"/>
</dbReference>
<evidence type="ECO:0000313" key="5">
    <source>
        <dbReference type="Proteomes" id="UP000799778"/>
    </source>
</evidence>
<gene>
    <name evidence="4" type="ORF">BU24DRAFT_355692</name>
</gene>
<dbReference type="PANTHER" id="PTHR33657:SF8">
    <property type="entry name" value="DOMAIN PROTEIN, PUTATIVE (AFU_ORTHOLOGUE AFUA_5G00600)-RELATED"/>
    <property type="match status" value="1"/>
</dbReference>
<dbReference type="AlphaFoldDB" id="A0A6A5XDE6"/>
<keyword evidence="3" id="KW-0732">Signal</keyword>
<sequence>MQFSVVTLACTLLLASFGHALPSGGPLESRAELGHDKIKPMGEAVGGGDGAVLYKKFQPTLKVQGGCVPFPAVDKDGNVSKGLKATGLHNGKCSKSTGQIYCRGHNIDGKFAILYAWYMPKDAFSHRHDFEYIVVWLSSNKKDAKLLGVAYSRHGDTVKIKAPNVGLKNNRLRVQYYLDGSSYSVKKHNYAEGGFQPLINYAQMPDKARKTLAGHSFGSANVPFIDKNFINNIKEAKL</sequence>
<dbReference type="EMBL" id="ML978075">
    <property type="protein sequence ID" value="KAF2010784.1"/>
    <property type="molecule type" value="Genomic_DNA"/>
</dbReference>
<evidence type="ECO:0000256" key="3">
    <source>
        <dbReference type="SAM" id="SignalP"/>
    </source>
</evidence>
<dbReference type="OrthoDB" id="89086at2759"/>
<dbReference type="Proteomes" id="UP000799778">
    <property type="component" value="Unassembled WGS sequence"/>
</dbReference>
<keyword evidence="2" id="KW-0843">Virulence</keyword>
<accession>A0A6A5XDE6</accession>
<feature type="signal peptide" evidence="3">
    <location>
        <begin position="1"/>
        <end position="20"/>
    </location>
</feature>
<evidence type="ECO:0000256" key="2">
    <source>
        <dbReference type="ARBA" id="ARBA00023026"/>
    </source>
</evidence>
<organism evidence="4 5">
    <name type="scientific">Aaosphaeria arxii CBS 175.79</name>
    <dbReference type="NCBI Taxonomy" id="1450172"/>
    <lineage>
        <taxon>Eukaryota</taxon>
        <taxon>Fungi</taxon>
        <taxon>Dikarya</taxon>
        <taxon>Ascomycota</taxon>
        <taxon>Pezizomycotina</taxon>
        <taxon>Dothideomycetes</taxon>
        <taxon>Pleosporomycetidae</taxon>
        <taxon>Pleosporales</taxon>
        <taxon>Pleosporales incertae sedis</taxon>
        <taxon>Aaosphaeria</taxon>
    </lineage>
</organism>